<dbReference type="Proteomes" id="UP000515908">
    <property type="component" value="Chromosome 04"/>
</dbReference>
<protein>
    <submittedName>
        <fullName evidence="1">Uncharacterized protein</fullName>
    </submittedName>
</protein>
<dbReference type="VEuPathDB" id="TriTrypDB:ADEAN_000261300"/>
<dbReference type="OrthoDB" id="248178at2759"/>
<organism evidence="1 2">
    <name type="scientific">Angomonas deanei</name>
    <dbReference type="NCBI Taxonomy" id="59799"/>
    <lineage>
        <taxon>Eukaryota</taxon>
        <taxon>Discoba</taxon>
        <taxon>Euglenozoa</taxon>
        <taxon>Kinetoplastea</taxon>
        <taxon>Metakinetoplastina</taxon>
        <taxon>Trypanosomatida</taxon>
        <taxon>Trypanosomatidae</taxon>
        <taxon>Strigomonadinae</taxon>
        <taxon>Angomonas</taxon>
    </lineage>
</organism>
<evidence type="ECO:0000313" key="1">
    <source>
        <dbReference type="EMBL" id="CAD2215158.1"/>
    </source>
</evidence>
<proteinExistence type="predicted"/>
<sequence>MTATQEELTKRAARFGLTLQVPHQPVKTVHVDEAVLASRAARFHMADTGKETLEARAARFAPKADPVIDPSTLSEEARAALEQRARRFGML</sequence>
<accession>A0A7G2C5T4</accession>
<keyword evidence="2" id="KW-1185">Reference proteome</keyword>
<dbReference type="AlphaFoldDB" id="A0A7G2C5T4"/>
<evidence type="ECO:0000313" key="2">
    <source>
        <dbReference type="Proteomes" id="UP000515908"/>
    </source>
</evidence>
<dbReference type="EMBL" id="LR877148">
    <property type="protein sequence ID" value="CAD2215158.1"/>
    <property type="molecule type" value="Genomic_DNA"/>
</dbReference>
<name>A0A7G2C5T4_9TRYP</name>
<gene>
    <name evidence="1" type="ORF">ADEAN_000261300</name>
</gene>
<reference evidence="1 2" key="1">
    <citation type="submission" date="2020-08" db="EMBL/GenBank/DDBJ databases">
        <authorList>
            <person name="Newling K."/>
            <person name="Davey J."/>
            <person name="Forrester S."/>
        </authorList>
    </citation>
    <scope>NUCLEOTIDE SEQUENCE [LARGE SCALE GENOMIC DNA]</scope>
    <source>
        <strain evidence="2">Crithidia deanei Carvalho (ATCC PRA-265)</strain>
    </source>
</reference>